<evidence type="ECO:0008006" key="3">
    <source>
        <dbReference type="Google" id="ProtNLM"/>
    </source>
</evidence>
<name>A0A481ZA77_9VIRU</name>
<proteinExistence type="predicted"/>
<evidence type="ECO:0000313" key="2">
    <source>
        <dbReference type="EMBL" id="QBK92365.1"/>
    </source>
</evidence>
<organism evidence="2">
    <name type="scientific">Pithovirus LCPAC401</name>
    <dbReference type="NCBI Taxonomy" id="2506595"/>
    <lineage>
        <taxon>Viruses</taxon>
        <taxon>Pithoviruses</taxon>
    </lineage>
</organism>
<gene>
    <name evidence="2" type="ORF">LCPAC401_00030</name>
</gene>
<reference evidence="2" key="1">
    <citation type="journal article" date="2019" name="MBio">
        <title>Virus Genomes from Deep Sea Sediments Expand the Ocean Megavirome and Support Independent Origins of Viral Gigantism.</title>
        <authorList>
            <person name="Backstrom D."/>
            <person name="Yutin N."/>
            <person name="Jorgensen S.L."/>
            <person name="Dharamshi J."/>
            <person name="Homa F."/>
            <person name="Zaremba-Niedwiedzka K."/>
            <person name="Spang A."/>
            <person name="Wolf Y.I."/>
            <person name="Koonin E.V."/>
            <person name="Ettema T.J."/>
        </authorList>
    </citation>
    <scope>NUCLEOTIDE SEQUENCE</scope>
</reference>
<sequence length="498" mass="58098">MSKRLERKKKKRTTAEAIALRKQKNLKDKKKEEEEIERRRRYEEEQETRLEFISTEPIPLEERRMLPPIICKSCGGALAHKSDLYLDLQHGGLTALDAFERVIGSEDRKRSKHLYFLYSMMITSRLDPNIRDMIRLETNIFEKHDNGEILNDEDIFNVLGFPDANVRARKIAEEMKQTEQEIRTSEIFYRAVLRDDYDKFAQLTTRGIHPRETYTDNNPIQLREIREAKFRISAINPKRGKYDDPTIKEMFEVLKLDKYDQYISLVRNGLTPNQAFNKLGFSRGDYLAFISDVSRSMQSYDALESLDYYGHIFDVFMSLRKGYTSGKDAFMIMGSNGFEIYMALRESNGISKERALNILGFFRVCCRASLENPIVLPSGRLFKDNKRSSLPHSILYPYETMEAFQMRERNTKPKRSTVIDDIGLGRQRIIKINISEDDRIVIAQKETFLTVGSDNEEDVDLQRFENEDLSDGDDTTSDEGDDVPLDFNEDDWGDLEEM</sequence>
<protein>
    <recommendedName>
        <fullName evidence="3">RNA polymerase N 8 kDa subunit</fullName>
    </recommendedName>
</protein>
<feature type="region of interest" description="Disordered" evidence="1">
    <location>
        <begin position="456"/>
        <end position="498"/>
    </location>
</feature>
<accession>A0A481ZA77</accession>
<feature type="region of interest" description="Disordered" evidence="1">
    <location>
        <begin position="1"/>
        <end position="43"/>
    </location>
</feature>
<feature type="compositionally biased region" description="Acidic residues" evidence="1">
    <location>
        <begin position="467"/>
        <end position="498"/>
    </location>
</feature>
<feature type="compositionally biased region" description="Basic and acidic residues" evidence="1">
    <location>
        <begin position="25"/>
        <end position="43"/>
    </location>
</feature>
<evidence type="ECO:0000256" key="1">
    <source>
        <dbReference type="SAM" id="MobiDB-lite"/>
    </source>
</evidence>
<dbReference type="EMBL" id="MK500577">
    <property type="protein sequence ID" value="QBK92365.1"/>
    <property type="molecule type" value="Genomic_DNA"/>
</dbReference>
<feature type="compositionally biased region" description="Basic residues" evidence="1">
    <location>
        <begin position="1"/>
        <end position="12"/>
    </location>
</feature>